<evidence type="ECO:0000256" key="4">
    <source>
        <dbReference type="ARBA" id="ARBA00023125"/>
    </source>
</evidence>
<comment type="function">
    <text evidence="1">Required for the transposition of the insertion element.</text>
</comment>
<evidence type="ECO:0008006" key="8">
    <source>
        <dbReference type="Google" id="ProtNLM"/>
    </source>
</evidence>
<dbReference type="Proteomes" id="UP000460257">
    <property type="component" value="Unassembled WGS sequence"/>
</dbReference>
<evidence type="ECO:0000256" key="2">
    <source>
        <dbReference type="ARBA" id="ARBA00010961"/>
    </source>
</evidence>
<keyword evidence="4" id="KW-0238">DNA-binding</keyword>
<keyword evidence="3" id="KW-0815">Transposition</keyword>
<reference evidence="6" key="1">
    <citation type="journal article" date="2020" name="Appl. Environ. Microbiol.">
        <title>Medium-Chain Fatty Acid Synthesis by 'Candidatus Weimeria bifida' gen. nov., sp. nov., and 'Candidatus Pseudoramibacter fermentans' sp. nov.</title>
        <authorList>
            <person name="Scarborough M.J."/>
            <person name="Myers K.S."/>
            <person name="Donohue T.J."/>
            <person name="Noguera D.R."/>
        </authorList>
    </citation>
    <scope>NUCLEOTIDE SEQUENCE</scope>
    <source>
        <strain evidence="6">LCO1.1</strain>
    </source>
</reference>
<evidence type="ECO:0000313" key="6">
    <source>
        <dbReference type="EMBL" id="MQN01104.1"/>
    </source>
</evidence>
<dbReference type="GO" id="GO:0003677">
    <property type="term" value="F:DNA binding"/>
    <property type="evidence" value="ECO:0007669"/>
    <property type="project" value="UniProtKB-KW"/>
</dbReference>
<evidence type="ECO:0000256" key="5">
    <source>
        <dbReference type="ARBA" id="ARBA00023172"/>
    </source>
</evidence>
<gene>
    <name evidence="6" type="ORF">FRC54_04005</name>
</gene>
<dbReference type="AlphaFoldDB" id="A0A6N7IXP3"/>
<dbReference type="GO" id="GO:0006313">
    <property type="term" value="P:DNA transposition"/>
    <property type="evidence" value="ECO:0007669"/>
    <property type="project" value="InterPro"/>
</dbReference>
<protein>
    <recommendedName>
        <fullName evidence="8">Transposase</fullName>
    </recommendedName>
</protein>
<accession>A0A6N7IXP3</accession>
<comment type="caution">
    <text evidence="6">The sequence shown here is derived from an EMBL/GenBank/DDBJ whole genome shotgun (WGS) entry which is preliminary data.</text>
</comment>
<sequence length="30" mass="3452">MLGFSAYRNESRETWKDFLTGLKKRGLCGS</sequence>
<organism evidence="6 7">
    <name type="scientific">Candidatus Weimeria bifida</name>
    <dbReference type="NCBI Taxonomy" id="2599074"/>
    <lineage>
        <taxon>Bacteria</taxon>
        <taxon>Bacillati</taxon>
        <taxon>Bacillota</taxon>
        <taxon>Clostridia</taxon>
        <taxon>Lachnospirales</taxon>
        <taxon>Lachnospiraceae</taxon>
        <taxon>Candidatus Weimeria</taxon>
    </lineage>
</organism>
<dbReference type="EMBL" id="VOGC01000003">
    <property type="protein sequence ID" value="MQN01104.1"/>
    <property type="molecule type" value="Genomic_DNA"/>
</dbReference>
<dbReference type="Pfam" id="PF00872">
    <property type="entry name" value="Transposase_mut"/>
    <property type="match status" value="1"/>
</dbReference>
<keyword evidence="7" id="KW-1185">Reference proteome</keyword>
<dbReference type="InterPro" id="IPR001207">
    <property type="entry name" value="Transposase_mutator"/>
</dbReference>
<dbReference type="GO" id="GO:0004803">
    <property type="term" value="F:transposase activity"/>
    <property type="evidence" value="ECO:0007669"/>
    <property type="project" value="InterPro"/>
</dbReference>
<comment type="similarity">
    <text evidence="2">Belongs to the transposase mutator family.</text>
</comment>
<evidence type="ECO:0000256" key="3">
    <source>
        <dbReference type="ARBA" id="ARBA00022578"/>
    </source>
</evidence>
<evidence type="ECO:0000256" key="1">
    <source>
        <dbReference type="ARBA" id="ARBA00002190"/>
    </source>
</evidence>
<evidence type="ECO:0000313" key="7">
    <source>
        <dbReference type="Proteomes" id="UP000460257"/>
    </source>
</evidence>
<name>A0A6N7IXP3_9FIRM</name>
<keyword evidence="5" id="KW-0233">DNA recombination</keyword>
<proteinExistence type="inferred from homology"/>